<keyword evidence="1" id="KW-0472">Membrane</keyword>
<evidence type="ECO:0008006" key="4">
    <source>
        <dbReference type="Google" id="ProtNLM"/>
    </source>
</evidence>
<proteinExistence type="predicted"/>
<dbReference type="OrthoDB" id="3010316at2"/>
<dbReference type="AlphaFoldDB" id="A0A1D3TY77"/>
<dbReference type="Proteomes" id="UP000199315">
    <property type="component" value="Unassembled WGS sequence"/>
</dbReference>
<feature type="transmembrane region" description="Helical" evidence="1">
    <location>
        <begin position="49"/>
        <end position="67"/>
    </location>
</feature>
<keyword evidence="1" id="KW-1133">Transmembrane helix</keyword>
<organism evidence="2 3">
    <name type="scientific">Anaerobium acetethylicum</name>
    <dbReference type="NCBI Taxonomy" id="1619234"/>
    <lineage>
        <taxon>Bacteria</taxon>
        <taxon>Bacillati</taxon>
        <taxon>Bacillota</taxon>
        <taxon>Clostridia</taxon>
        <taxon>Lachnospirales</taxon>
        <taxon>Lachnospiraceae</taxon>
        <taxon>Anaerobium</taxon>
    </lineage>
</organism>
<accession>A0A1D3TY77</accession>
<dbReference type="EMBL" id="FMKA01000039">
    <property type="protein sequence ID" value="SCP99380.1"/>
    <property type="molecule type" value="Genomic_DNA"/>
</dbReference>
<evidence type="ECO:0000313" key="3">
    <source>
        <dbReference type="Proteomes" id="UP000199315"/>
    </source>
</evidence>
<sequence length="130" mass="14305">MKKFVKDVLIGILVVIVVIIFEFIVTIPFGLPSEGIDRESWRKIMSREFLVTAVPAGLTTFVFALLLKTGTRADAIRRAVIWTLLLGLNYFLMGIGNDNLDLIYGNIGIVALLACAFLGPVAVIVIKKLK</sequence>
<feature type="transmembrane region" description="Helical" evidence="1">
    <location>
        <begin position="7"/>
        <end position="29"/>
    </location>
</feature>
<dbReference type="RefSeq" id="WP_091236752.1">
    <property type="nucleotide sequence ID" value="NZ_FMKA01000039.1"/>
</dbReference>
<gene>
    <name evidence="2" type="ORF">SAMN05421730_103926</name>
</gene>
<name>A0A1D3TY77_9FIRM</name>
<keyword evidence="3" id="KW-1185">Reference proteome</keyword>
<reference evidence="2 3" key="1">
    <citation type="submission" date="2016-09" db="EMBL/GenBank/DDBJ databases">
        <authorList>
            <person name="Capua I."/>
            <person name="De Benedictis P."/>
            <person name="Joannis T."/>
            <person name="Lombin L.H."/>
            <person name="Cattoli G."/>
        </authorList>
    </citation>
    <scope>NUCLEOTIDE SEQUENCE [LARGE SCALE GENOMIC DNA]</scope>
    <source>
        <strain evidence="2 3">GluBS11</strain>
    </source>
</reference>
<feature type="transmembrane region" description="Helical" evidence="1">
    <location>
        <begin position="102"/>
        <end position="126"/>
    </location>
</feature>
<evidence type="ECO:0000256" key="1">
    <source>
        <dbReference type="SAM" id="Phobius"/>
    </source>
</evidence>
<evidence type="ECO:0000313" key="2">
    <source>
        <dbReference type="EMBL" id="SCP99380.1"/>
    </source>
</evidence>
<keyword evidence="1" id="KW-0812">Transmembrane</keyword>
<feature type="transmembrane region" description="Helical" evidence="1">
    <location>
        <begin position="79"/>
        <end position="96"/>
    </location>
</feature>
<protein>
    <recommendedName>
        <fullName evidence="4">Osmoprotectant transport system permease protein</fullName>
    </recommendedName>
</protein>